<name>A0A3S2U1T7_9BURK</name>
<comment type="caution">
    <text evidence="1">The sequence shown here is derived from an EMBL/GenBank/DDBJ whole genome shotgun (WGS) entry which is preliminary data.</text>
</comment>
<dbReference type="OrthoDB" id="110640at2"/>
<proteinExistence type="predicted"/>
<dbReference type="Proteomes" id="UP000288178">
    <property type="component" value="Unassembled WGS sequence"/>
</dbReference>
<sequence>MKGLITEPTLVIEGKHKDARGGVPNRLKLMVLSNYDWVVPAGADERRYCVIDVPGDRAQDQGYFGKLNAWLDADGARIFLHYLLNRDLSGFNPRVAPRTAALDAQKIAAMSAVDRWLLEALDTGILPRYHLPAAEWSEAGVELRCDEAVGSLAERGVRLRSRAAGKDAREIGKRLQQVFGCGPAAARAGQQPAERDTPRPTWRAWSLPGLTEARARAAKAFGLTYYAWGQA</sequence>
<gene>
    <name evidence="1" type="ORF">ENE75_15120</name>
</gene>
<protein>
    <submittedName>
        <fullName evidence="1">Uncharacterized protein</fullName>
    </submittedName>
</protein>
<reference evidence="1 2" key="1">
    <citation type="submission" date="2019-01" db="EMBL/GenBank/DDBJ databases">
        <authorList>
            <person name="Chen W.-M."/>
        </authorList>
    </citation>
    <scope>NUCLEOTIDE SEQUENCE [LARGE SCALE GENOMIC DNA]</scope>
    <source>
        <strain evidence="1 2">ICH-3</strain>
    </source>
</reference>
<dbReference type="RefSeq" id="WP_128199175.1">
    <property type="nucleotide sequence ID" value="NZ_SACT01000005.1"/>
</dbReference>
<evidence type="ECO:0000313" key="2">
    <source>
        <dbReference type="Proteomes" id="UP000288178"/>
    </source>
</evidence>
<dbReference type="EMBL" id="SACT01000005">
    <property type="protein sequence ID" value="RVT50348.1"/>
    <property type="molecule type" value="Genomic_DNA"/>
</dbReference>
<dbReference type="AlphaFoldDB" id="A0A3S2U1T7"/>
<organism evidence="1 2">
    <name type="scientific">Rubrivivax albus</name>
    <dbReference type="NCBI Taxonomy" id="2499835"/>
    <lineage>
        <taxon>Bacteria</taxon>
        <taxon>Pseudomonadati</taxon>
        <taxon>Pseudomonadota</taxon>
        <taxon>Betaproteobacteria</taxon>
        <taxon>Burkholderiales</taxon>
        <taxon>Sphaerotilaceae</taxon>
        <taxon>Rubrivivax</taxon>
    </lineage>
</organism>
<keyword evidence="2" id="KW-1185">Reference proteome</keyword>
<evidence type="ECO:0000313" key="1">
    <source>
        <dbReference type="EMBL" id="RVT50348.1"/>
    </source>
</evidence>
<accession>A0A3S2U1T7</accession>